<dbReference type="Proteomes" id="UP001163324">
    <property type="component" value="Chromosome 4"/>
</dbReference>
<evidence type="ECO:0000313" key="2">
    <source>
        <dbReference type="Proteomes" id="UP001163324"/>
    </source>
</evidence>
<proteinExistence type="predicted"/>
<evidence type="ECO:0000313" key="1">
    <source>
        <dbReference type="EMBL" id="KAI9900111.1"/>
    </source>
</evidence>
<dbReference type="EMBL" id="CM047943">
    <property type="protein sequence ID" value="KAI9900111.1"/>
    <property type="molecule type" value="Genomic_DNA"/>
</dbReference>
<organism evidence="1 2">
    <name type="scientific">Trichothecium roseum</name>
    <dbReference type="NCBI Taxonomy" id="47278"/>
    <lineage>
        <taxon>Eukaryota</taxon>
        <taxon>Fungi</taxon>
        <taxon>Dikarya</taxon>
        <taxon>Ascomycota</taxon>
        <taxon>Pezizomycotina</taxon>
        <taxon>Sordariomycetes</taxon>
        <taxon>Hypocreomycetidae</taxon>
        <taxon>Hypocreales</taxon>
        <taxon>Hypocreales incertae sedis</taxon>
        <taxon>Trichothecium</taxon>
    </lineage>
</organism>
<protein>
    <submittedName>
        <fullName evidence="1">Uncharacterized protein</fullName>
    </submittedName>
</protein>
<gene>
    <name evidence="1" type="ORF">N3K66_004373</name>
</gene>
<sequence>MNSHGGQELIDLTAKGSEPQLSGLSQLPTKGRQGTTPEELSIWNDVNFKEERASTRVPVGSKGVSPQTPRFDDETLASPGHSSVTSPAFTYGGSPQYDRDAASYQGLLYSPSIASSIKQSPGKHISGSYTRPLTIKHSARQTPETMSTCDRGMYDDQDKFHGGYNGPPNYCESKRKVTRKRADWLSITIYALSIYSTLLSGLWLVVAFVQPRWGHKISTSAGLDPSTATTLFALLAKTIEMSFVTVFVAFIGQVLTRRSLAKKSSGMTLGEMTMRNWVIQPGSLITHAETVTTGAFSVLGMLALTATLAAAFYTTASDAMVSPKLKYGAWESKYLSGYMRTSYANISYQKSACPNLFEVDQDNPTACIESQFSGQSYQNLLGFLTRWDSIHAGDGENTNDLSRRPAGTHLLDQNTTMYGAWIEKDTSNVAASYHRYNRIVNNVTLAMPHPGVYQAATDPVNKILQPKDLGDVGGYSVRAGVVSPSINAMCVEMTKGDLTPLIYTEWPYAQSNRTGVGNQTTGHEGWGDEVPPIFGEDGEINYLNKTDVDDIFRWGENYGRNPPVFQLYPFDFNMVVNSTVSGSDAIYILVKPKDTTNYTMCELRSWVSPKCSTNFDISGTSGSFMKAHCEDDRDENAYWRSFETGQEWPPPSLDWQVTASAWRYSMHLNGGTKNDNASNAHILTQLALTEPALPATLPSLAEALAVYATSSIVSSAIGTPFKHWWGHLETLPAPGELQSFNASLRTQEYTSGHNNDWQTLFYVVLVLLFGINLTCVVYFLFFSRLGMVTDFTEPQNMFALAVNSPPSVQLNGSCGGGPQGRDIVVPWRVAWAETANHYFFTEANNGPWRGKYSSKTSKR</sequence>
<reference evidence="1" key="1">
    <citation type="submission" date="2022-10" db="EMBL/GenBank/DDBJ databases">
        <title>Complete Genome of Trichothecium roseum strain YXFP-22015, a Plant Pathogen Isolated from Citrus.</title>
        <authorList>
            <person name="Wang Y."/>
            <person name="Zhu L."/>
        </authorList>
    </citation>
    <scope>NUCLEOTIDE SEQUENCE</scope>
    <source>
        <strain evidence="1">YXFP-22015</strain>
    </source>
</reference>
<name>A0ACC0V3T5_9HYPO</name>
<keyword evidence="2" id="KW-1185">Reference proteome</keyword>
<comment type="caution">
    <text evidence="1">The sequence shown here is derived from an EMBL/GenBank/DDBJ whole genome shotgun (WGS) entry which is preliminary data.</text>
</comment>
<accession>A0ACC0V3T5</accession>